<dbReference type="InterPro" id="IPR028994">
    <property type="entry name" value="Integrin_alpha_N"/>
</dbReference>
<keyword evidence="1 2" id="KW-0732">Signal</keyword>
<dbReference type="STRING" id="1576369.SAMN05421753_115148"/>
<dbReference type="SUPFAM" id="SSF69318">
    <property type="entry name" value="Integrin alpha N-terminal domain"/>
    <property type="match status" value="1"/>
</dbReference>
<accession>A0A1I3NNX9</accession>
<sequence length="407" mass="45255">MWRTTTCLLACFAAQSALAAEPVKFDVKVLTVDANEGCDIADFDGDGKLDVVAGRNWYHNPDWLPRPVRNIDDVNGYVHSNGDFAYDVDGDGKMDIVAGDFFDTKVYWYHNAGADSLLKGFLWEKIPLVDTGLGANEIAFFHDLNGDGKPEWICNSWIDKNPLVAWELKTLEKPIEEDVKVVVDGKDVVRKVASTTIGFGAERHLISETGQLHGMGFGDINNDGREDILTAAGWFEKPEGNAWESPWKFHPDWKTRWSCPVLVRDLNADGKNDIIIGNPHDYGLFVWLAQEPSADGKLQFKEETIDKSYSQLHCLHFADLNGDGRDELITGKRVRAHNQNDPGAAEPPIICYYEIDPAGKFTKHIINEGQVGIGLQIRTADIDGDGDIDIVVPGKEGTQILFNQMKP</sequence>
<dbReference type="PANTHER" id="PTHR44103">
    <property type="entry name" value="PROPROTEIN CONVERTASE P"/>
    <property type="match status" value="1"/>
</dbReference>
<dbReference type="Proteomes" id="UP000199518">
    <property type="component" value="Unassembled WGS sequence"/>
</dbReference>
<name>A0A1I3NNX9_9PLAN</name>
<feature type="signal peptide" evidence="2">
    <location>
        <begin position="1"/>
        <end position="19"/>
    </location>
</feature>
<dbReference type="Pfam" id="PF13517">
    <property type="entry name" value="FG-GAP_3"/>
    <property type="match status" value="2"/>
</dbReference>
<organism evidence="3 4">
    <name type="scientific">Planctomicrobium piriforme</name>
    <dbReference type="NCBI Taxonomy" id="1576369"/>
    <lineage>
        <taxon>Bacteria</taxon>
        <taxon>Pseudomonadati</taxon>
        <taxon>Planctomycetota</taxon>
        <taxon>Planctomycetia</taxon>
        <taxon>Planctomycetales</taxon>
        <taxon>Planctomycetaceae</taxon>
        <taxon>Planctomicrobium</taxon>
    </lineage>
</organism>
<reference evidence="4" key="1">
    <citation type="submission" date="2016-10" db="EMBL/GenBank/DDBJ databases">
        <authorList>
            <person name="Varghese N."/>
            <person name="Submissions S."/>
        </authorList>
    </citation>
    <scope>NUCLEOTIDE SEQUENCE [LARGE SCALE GENOMIC DNA]</scope>
    <source>
        <strain evidence="4">DSM 26348</strain>
    </source>
</reference>
<evidence type="ECO:0000256" key="1">
    <source>
        <dbReference type="ARBA" id="ARBA00022729"/>
    </source>
</evidence>
<evidence type="ECO:0000313" key="4">
    <source>
        <dbReference type="Proteomes" id="UP000199518"/>
    </source>
</evidence>
<dbReference type="PANTHER" id="PTHR44103:SF1">
    <property type="entry name" value="PROPROTEIN CONVERTASE P"/>
    <property type="match status" value="1"/>
</dbReference>
<proteinExistence type="predicted"/>
<protein>
    <submittedName>
        <fullName evidence="3">Repeat domain-containing protein</fullName>
    </submittedName>
</protein>
<feature type="chain" id="PRO_5011504439" evidence="2">
    <location>
        <begin position="20"/>
        <end position="407"/>
    </location>
</feature>
<dbReference type="InterPro" id="IPR013517">
    <property type="entry name" value="FG-GAP"/>
</dbReference>
<dbReference type="EMBL" id="FOQD01000015">
    <property type="protein sequence ID" value="SFJ10640.1"/>
    <property type="molecule type" value="Genomic_DNA"/>
</dbReference>
<dbReference type="Gene3D" id="2.130.10.130">
    <property type="entry name" value="Integrin alpha, N-terminal"/>
    <property type="match status" value="1"/>
</dbReference>
<dbReference type="RefSeq" id="WP_092053604.1">
    <property type="nucleotide sequence ID" value="NZ_FOQD01000015.1"/>
</dbReference>
<dbReference type="AlphaFoldDB" id="A0A1I3NNX9"/>
<keyword evidence="4" id="KW-1185">Reference proteome</keyword>
<dbReference type="OrthoDB" id="228608at2"/>
<gene>
    <name evidence="3" type="ORF">SAMN05421753_115148</name>
</gene>
<evidence type="ECO:0000256" key="2">
    <source>
        <dbReference type="SAM" id="SignalP"/>
    </source>
</evidence>
<evidence type="ECO:0000313" key="3">
    <source>
        <dbReference type="EMBL" id="SFJ10640.1"/>
    </source>
</evidence>